<evidence type="ECO:0000313" key="13">
    <source>
        <dbReference type="Proteomes" id="UP000255213"/>
    </source>
</evidence>
<dbReference type="OrthoDB" id="95687at2"/>
<dbReference type="PROSITE" id="PS50893">
    <property type="entry name" value="ABC_TRANSPORTER_2"/>
    <property type="match status" value="1"/>
</dbReference>
<keyword evidence="12" id="KW-1185">Reference proteome</keyword>
<dbReference type="InterPro" id="IPR017871">
    <property type="entry name" value="ABC_transporter-like_CS"/>
</dbReference>
<dbReference type="Gene3D" id="3.40.50.300">
    <property type="entry name" value="P-loop containing nucleotide triphosphate hydrolases"/>
    <property type="match status" value="1"/>
</dbReference>
<evidence type="ECO:0000313" key="10">
    <source>
        <dbReference type="EMBL" id="OLF49302.1"/>
    </source>
</evidence>
<evidence type="ECO:0000256" key="2">
    <source>
        <dbReference type="ARBA" id="ARBA00022692"/>
    </source>
</evidence>
<keyword evidence="6 7" id="KW-0472">Membrane</keyword>
<evidence type="ECO:0000313" key="11">
    <source>
        <dbReference type="EMBL" id="SUN04814.1"/>
    </source>
</evidence>
<evidence type="ECO:0000259" key="8">
    <source>
        <dbReference type="PROSITE" id="PS50893"/>
    </source>
</evidence>
<evidence type="ECO:0000256" key="1">
    <source>
        <dbReference type="ARBA" id="ARBA00004651"/>
    </source>
</evidence>
<sequence length="538" mass="60732">MFEILKQRKSKLIGVNLLMIIGQICHVYAATINAEALNQLIALRWEAFLFQEIYLMLVWCGLIFFDWLTKLYQMRVIQELDTILREDISQRLADTDYQSYHQRSVNTYLSWLNNDIHSLNKQAFEPLFLIIKGVSGTLLAVIMLFRYHWSLVLVTFISVACMLTIPKLFGRKMQEVSLKTSQQNEGFLKESETILNGFDVFYSLSLLKEIPRRIVQASLLLKQVILKQTKVEAAVGALGFTGNIFFQIGLTIFTGYLAIRGLVSIGTIEATGALTGIIFTNLGDLSGQLASVHGCQPIFQKFQETIPRPTATAITPRLASTDDEAPILIAERLGYAYGQQELFQNLQVRFEKGGKYLITGESGSGKSTLLKILMGFLRDYTGSMTFHGQEIRDLPPHYLAQHILFLPQEAYLLSTTIRENLCLGQEFSDQELKDACLQAGLTNLEPFEDFLNREVGDRGRSLSGGQRQRLALARGLLRGQKIILIDEGTSAVDKETAIAIERELLQQADLTIIMISHTSHAELTHYFTKELVFPDDFH</sequence>
<dbReference type="GO" id="GO:0005886">
    <property type="term" value="C:plasma membrane"/>
    <property type="evidence" value="ECO:0007669"/>
    <property type="project" value="UniProtKB-SubCell"/>
</dbReference>
<dbReference type="Pfam" id="PF00664">
    <property type="entry name" value="ABC_membrane"/>
    <property type="match status" value="1"/>
</dbReference>
<dbReference type="InterPro" id="IPR003439">
    <property type="entry name" value="ABC_transporter-like_ATP-bd"/>
</dbReference>
<feature type="transmembrane region" description="Helical" evidence="7">
    <location>
        <begin position="12"/>
        <end position="29"/>
    </location>
</feature>
<dbReference type="AlphaFoldDB" id="A0A1Q8EBZ5"/>
<reference evidence="11 13" key="3">
    <citation type="submission" date="2018-06" db="EMBL/GenBank/DDBJ databases">
        <authorList>
            <consortium name="Pathogen Informatics"/>
            <person name="Doyle S."/>
        </authorList>
    </citation>
    <scope>NUCLEOTIDE SEQUENCE [LARGE SCALE GENOMIC DNA]</scope>
    <source>
        <strain evidence="11 13">NCTC12957</strain>
    </source>
</reference>
<name>A0A1Q8EBZ5_STRAI</name>
<evidence type="ECO:0000256" key="3">
    <source>
        <dbReference type="ARBA" id="ARBA00022741"/>
    </source>
</evidence>
<evidence type="ECO:0000256" key="6">
    <source>
        <dbReference type="ARBA" id="ARBA00023136"/>
    </source>
</evidence>
<dbReference type="InterPro" id="IPR039421">
    <property type="entry name" value="Type_1_exporter"/>
</dbReference>
<reference evidence="10" key="2">
    <citation type="submission" date="2016-12" db="EMBL/GenBank/DDBJ databases">
        <authorList>
            <person name="Song W.-J."/>
            <person name="Kurnit D.M."/>
        </authorList>
    </citation>
    <scope>NUCLEOTIDE SEQUENCE [LARGE SCALE GENOMIC DNA]</scope>
    <source>
        <strain evidence="10">ATCC 51725</strain>
    </source>
</reference>
<dbReference type="Proteomes" id="UP000186437">
    <property type="component" value="Unassembled WGS sequence"/>
</dbReference>
<feature type="domain" description="ABC transmembrane type-1" evidence="9">
    <location>
        <begin position="53"/>
        <end position="294"/>
    </location>
</feature>
<feature type="transmembrane region" description="Helical" evidence="7">
    <location>
        <begin position="49"/>
        <end position="68"/>
    </location>
</feature>
<evidence type="ECO:0000256" key="4">
    <source>
        <dbReference type="ARBA" id="ARBA00022840"/>
    </source>
</evidence>
<evidence type="ECO:0000256" key="5">
    <source>
        <dbReference type="ARBA" id="ARBA00022989"/>
    </source>
</evidence>
<proteinExistence type="predicted"/>
<dbReference type="GO" id="GO:0015421">
    <property type="term" value="F:ABC-type oligopeptide transporter activity"/>
    <property type="evidence" value="ECO:0007669"/>
    <property type="project" value="TreeGrafter"/>
</dbReference>
<dbReference type="Proteomes" id="UP000255213">
    <property type="component" value="Unassembled WGS sequence"/>
</dbReference>
<organism evidence="10 12">
    <name type="scientific">Streptococcus acidominimus</name>
    <dbReference type="NCBI Taxonomy" id="1326"/>
    <lineage>
        <taxon>Bacteria</taxon>
        <taxon>Bacillati</taxon>
        <taxon>Bacillota</taxon>
        <taxon>Bacilli</taxon>
        <taxon>Lactobacillales</taxon>
        <taxon>Streptococcaceae</taxon>
        <taxon>Streptococcus</taxon>
    </lineage>
</organism>
<dbReference type="SMART" id="SM00382">
    <property type="entry name" value="AAA"/>
    <property type="match status" value="1"/>
</dbReference>
<feature type="domain" description="ABC transporter" evidence="8">
    <location>
        <begin position="328"/>
        <end position="538"/>
    </location>
</feature>
<dbReference type="CDD" id="cd03228">
    <property type="entry name" value="ABCC_MRP_Like"/>
    <property type="match status" value="1"/>
</dbReference>
<reference evidence="12" key="1">
    <citation type="submission" date="2016-12" db="EMBL/GenBank/DDBJ databases">
        <authorList>
            <person name="Gulvik C.A."/>
        </authorList>
    </citation>
    <scope>NUCLEOTIDE SEQUENCE [LARGE SCALE GENOMIC DNA]</scope>
    <source>
        <strain evidence="12">ATCC 51725</strain>
    </source>
</reference>
<feature type="transmembrane region" description="Helical" evidence="7">
    <location>
        <begin position="127"/>
        <end position="145"/>
    </location>
</feature>
<dbReference type="PANTHER" id="PTHR43394:SF1">
    <property type="entry name" value="ATP-BINDING CASSETTE SUB-FAMILY B MEMBER 10, MITOCHONDRIAL"/>
    <property type="match status" value="1"/>
</dbReference>
<comment type="subcellular location">
    <subcellularLocation>
        <location evidence="1">Cell membrane</location>
        <topology evidence="1">Multi-pass membrane protein</topology>
    </subcellularLocation>
</comment>
<evidence type="ECO:0000259" key="9">
    <source>
        <dbReference type="PROSITE" id="PS50929"/>
    </source>
</evidence>
<dbReference type="InterPro" id="IPR003593">
    <property type="entry name" value="AAA+_ATPase"/>
</dbReference>
<dbReference type="PANTHER" id="PTHR43394">
    <property type="entry name" value="ATP-DEPENDENT PERMEASE MDL1, MITOCHONDRIAL"/>
    <property type="match status" value="1"/>
</dbReference>
<dbReference type="RefSeq" id="WP_075099669.1">
    <property type="nucleotide sequence ID" value="NZ_MSJL01000039.1"/>
</dbReference>
<accession>A0A1Q8EBZ5</accession>
<dbReference type="EMBL" id="UHEN01000001">
    <property type="protein sequence ID" value="SUN04814.1"/>
    <property type="molecule type" value="Genomic_DNA"/>
</dbReference>
<dbReference type="PROSITE" id="PS00211">
    <property type="entry name" value="ABC_TRANSPORTER_1"/>
    <property type="match status" value="1"/>
</dbReference>
<keyword evidence="4 10" id="KW-0067">ATP-binding</keyword>
<keyword evidence="3" id="KW-0547">Nucleotide-binding</keyword>
<keyword evidence="11" id="KW-0378">Hydrolase</keyword>
<gene>
    <name evidence="11" type="primary">lmrA</name>
    <name evidence="10" type="ORF">BU200_08010</name>
    <name evidence="11" type="ORF">NCTC12957_00018</name>
</gene>
<dbReference type="Gene3D" id="1.20.1560.10">
    <property type="entry name" value="ABC transporter type 1, transmembrane domain"/>
    <property type="match status" value="1"/>
</dbReference>
<dbReference type="InterPro" id="IPR011527">
    <property type="entry name" value="ABC1_TM_dom"/>
</dbReference>
<feature type="transmembrane region" description="Helical" evidence="7">
    <location>
        <begin position="151"/>
        <end position="169"/>
    </location>
</feature>
<dbReference type="SUPFAM" id="SSF90123">
    <property type="entry name" value="ABC transporter transmembrane region"/>
    <property type="match status" value="1"/>
</dbReference>
<dbReference type="GO" id="GO:0005524">
    <property type="term" value="F:ATP binding"/>
    <property type="evidence" value="ECO:0007669"/>
    <property type="project" value="UniProtKB-KW"/>
</dbReference>
<dbReference type="PROSITE" id="PS50929">
    <property type="entry name" value="ABC_TM1F"/>
    <property type="match status" value="1"/>
</dbReference>
<evidence type="ECO:0000313" key="12">
    <source>
        <dbReference type="Proteomes" id="UP000186437"/>
    </source>
</evidence>
<keyword evidence="2 7" id="KW-0812">Transmembrane</keyword>
<dbReference type="GO" id="GO:0016887">
    <property type="term" value="F:ATP hydrolysis activity"/>
    <property type="evidence" value="ECO:0007669"/>
    <property type="project" value="InterPro"/>
</dbReference>
<keyword evidence="5 7" id="KW-1133">Transmembrane helix</keyword>
<dbReference type="Pfam" id="PF00005">
    <property type="entry name" value="ABC_tran"/>
    <property type="match status" value="1"/>
</dbReference>
<dbReference type="InterPro" id="IPR036640">
    <property type="entry name" value="ABC1_TM_sf"/>
</dbReference>
<protein>
    <submittedName>
        <fullName evidence="10">ABC transporter ATP-binding protein</fullName>
        <ecNumber evidence="11">3.6.3.44</ecNumber>
    </submittedName>
</protein>
<dbReference type="EMBL" id="MSJL01000039">
    <property type="protein sequence ID" value="OLF49302.1"/>
    <property type="molecule type" value="Genomic_DNA"/>
</dbReference>
<dbReference type="InterPro" id="IPR027417">
    <property type="entry name" value="P-loop_NTPase"/>
</dbReference>
<evidence type="ECO:0000256" key="7">
    <source>
        <dbReference type="SAM" id="Phobius"/>
    </source>
</evidence>
<dbReference type="EC" id="3.6.3.44" evidence="11"/>
<dbReference type="SUPFAM" id="SSF52540">
    <property type="entry name" value="P-loop containing nucleoside triphosphate hydrolases"/>
    <property type="match status" value="1"/>
</dbReference>